<dbReference type="EMBL" id="CCBP010000388">
    <property type="protein sequence ID" value="CDO76557.1"/>
    <property type="molecule type" value="Genomic_DNA"/>
</dbReference>
<dbReference type="STRING" id="5643.A0A060SPS8"/>
<comment type="caution">
    <text evidence="2">The sequence shown here is derived from an EMBL/GenBank/DDBJ whole genome shotgun (WGS) entry which is preliminary data.</text>
</comment>
<gene>
    <name evidence="2" type="ORF">BN946_scf184982.g16</name>
</gene>
<feature type="compositionally biased region" description="Basic and acidic residues" evidence="1">
    <location>
        <begin position="316"/>
        <end position="325"/>
    </location>
</feature>
<accession>A0A060SPS8</accession>
<dbReference type="OrthoDB" id="2795673at2759"/>
<evidence type="ECO:0000256" key="1">
    <source>
        <dbReference type="SAM" id="MobiDB-lite"/>
    </source>
</evidence>
<protein>
    <submittedName>
        <fullName evidence="2">Uncharacterized protein</fullName>
    </submittedName>
</protein>
<evidence type="ECO:0000313" key="2">
    <source>
        <dbReference type="EMBL" id="CDO76557.1"/>
    </source>
</evidence>
<organism evidence="2 3">
    <name type="scientific">Pycnoporus cinnabarinus</name>
    <name type="common">Cinnabar-red polypore</name>
    <name type="synonym">Trametes cinnabarina</name>
    <dbReference type="NCBI Taxonomy" id="5643"/>
    <lineage>
        <taxon>Eukaryota</taxon>
        <taxon>Fungi</taxon>
        <taxon>Dikarya</taxon>
        <taxon>Basidiomycota</taxon>
        <taxon>Agaricomycotina</taxon>
        <taxon>Agaricomycetes</taxon>
        <taxon>Polyporales</taxon>
        <taxon>Polyporaceae</taxon>
        <taxon>Trametes</taxon>
    </lineage>
</organism>
<reference evidence="2" key="1">
    <citation type="submission" date="2014-01" db="EMBL/GenBank/DDBJ databases">
        <title>The genome of the white-rot fungus Pycnoporus cinnabarinus: a basidiomycete model with a versatile arsenal for lignocellulosic biomass breakdown.</title>
        <authorList>
            <person name="Levasseur A."/>
            <person name="Lomascolo A."/>
            <person name="Ruiz-Duenas F.J."/>
            <person name="Uzan E."/>
            <person name="Piumi F."/>
            <person name="Kues U."/>
            <person name="Ram A.F.J."/>
            <person name="Murat C."/>
            <person name="Haon M."/>
            <person name="Benoit I."/>
            <person name="Arfi Y."/>
            <person name="Chevret D."/>
            <person name="Drula E."/>
            <person name="Kwon M.J."/>
            <person name="Gouret P."/>
            <person name="Lesage-Meessen L."/>
            <person name="Lombard V."/>
            <person name="Mariette J."/>
            <person name="Noirot C."/>
            <person name="Park J."/>
            <person name="Patyshakuliyeva A."/>
            <person name="Wieneger R.A.B."/>
            <person name="Wosten H.A.B."/>
            <person name="Martin F."/>
            <person name="Coutinho P.M."/>
            <person name="de Vries R."/>
            <person name="Martinez A.T."/>
            <person name="Klopp C."/>
            <person name="Pontarotti P."/>
            <person name="Henrissat B."/>
            <person name="Record E."/>
        </authorList>
    </citation>
    <scope>NUCLEOTIDE SEQUENCE [LARGE SCALE GENOMIC DNA]</scope>
    <source>
        <strain evidence="2">BRFM137</strain>
    </source>
</reference>
<dbReference type="OMA" id="HNITHLH"/>
<feature type="region of interest" description="Disordered" evidence="1">
    <location>
        <begin position="316"/>
        <end position="338"/>
    </location>
</feature>
<evidence type="ECO:0000313" key="3">
    <source>
        <dbReference type="Proteomes" id="UP000029665"/>
    </source>
</evidence>
<keyword evidence="3" id="KW-1185">Reference proteome</keyword>
<dbReference type="HOGENOM" id="CLU_051720_1_0_1"/>
<dbReference type="Proteomes" id="UP000029665">
    <property type="component" value="Unassembled WGS sequence"/>
</dbReference>
<sequence>MKLINHFPPLPLEIVMLILEEVARVSHGGAYSVSLVSKWAYQLALPHLYATIVHHLTLSFPVSLSSGARQPLRRRSSRLFPTRYAHLVRNLWTECANMPGASPEEELIRLAPYFESVALLSSSLRTLSIALKDTGYAPWRKVDIPILCSLRSITIISHTFRYDWSPLMEARLSNGSQLLHNITHLRILDMKVSAFCPHELLPNLTHLALPFLDLGNNFEQRLIRLPDGVLQHPKLQMLVLTMDEARWLNNPSYLNVMSPGEILTSPSQTFRTLVDLARKRDDRLYIILSPRRNVQAWQEWAAAARGHEPSIWEAAKEARARDSHGDGLPNSLPQAAFR</sequence>
<dbReference type="AlphaFoldDB" id="A0A060SPS8"/>
<name>A0A060SPS8_PYCCI</name>
<proteinExistence type="predicted"/>